<accession>J4G7J9</accession>
<dbReference type="RefSeq" id="XP_012181731.1">
    <property type="nucleotide sequence ID" value="XM_012326341.1"/>
</dbReference>
<dbReference type="STRING" id="599839.J4G7J9"/>
<dbReference type="PANTHER" id="PTHR33604">
    <property type="entry name" value="OSJNBA0004B13.7 PROTEIN"/>
    <property type="match status" value="1"/>
</dbReference>
<dbReference type="Proteomes" id="UP000006352">
    <property type="component" value="Unassembled WGS sequence"/>
</dbReference>
<organism evidence="1 2">
    <name type="scientific">Fibroporia radiculosa</name>
    <dbReference type="NCBI Taxonomy" id="599839"/>
    <lineage>
        <taxon>Eukaryota</taxon>
        <taxon>Fungi</taxon>
        <taxon>Dikarya</taxon>
        <taxon>Basidiomycota</taxon>
        <taxon>Agaricomycotina</taxon>
        <taxon>Agaricomycetes</taxon>
        <taxon>Polyporales</taxon>
        <taxon>Fibroporiaceae</taxon>
        <taxon>Fibroporia</taxon>
    </lineage>
</organism>
<gene>
    <name evidence="1" type="ORF">FIBRA_04547</name>
</gene>
<dbReference type="OrthoDB" id="2020070at2759"/>
<dbReference type="EMBL" id="HE797080">
    <property type="protein sequence ID" value="CCM02448.1"/>
    <property type="molecule type" value="Genomic_DNA"/>
</dbReference>
<name>J4G7J9_9APHY</name>
<protein>
    <submittedName>
        <fullName evidence="1">Uncharacterized protein</fullName>
    </submittedName>
</protein>
<evidence type="ECO:0000313" key="1">
    <source>
        <dbReference type="EMBL" id="CCM02448.1"/>
    </source>
</evidence>
<proteinExistence type="predicted"/>
<keyword evidence="2" id="KW-1185">Reference proteome</keyword>
<dbReference type="GeneID" id="24097359"/>
<dbReference type="PANTHER" id="PTHR33604:SF3">
    <property type="entry name" value="OSJNBA0004B13.7 PROTEIN"/>
    <property type="match status" value="1"/>
</dbReference>
<evidence type="ECO:0000313" key="2">
    <source>
        <dbReference type="Proteomes" id="UP000006352"/>
    </source>
</evidence>
<dbReference type="InParanoid" id="J4G7J9"/>
<dbReference type="SUPFAM" id="SSF53448">
    <property type="entry name" value="Nucleotide-diphospho-sugar transferases"/>
    <property type="match status" value="1"/>
</dbReference>
<dbReference type="HOGENOM" id="CLU_004238_1_0_1"/>
<dbReference type="InterPro" id="IPR029044">
    <property type="entry name" value="Nucleotide-diphossugar_trans"/>
</dbReference>
<dbReference type="Gene3D" id="3.90.550.10">
    <property type="entry name" value="Spore Coat Polysaccharide Biosynthesis Protein SpsA, Chain A"/>
    <property type="match status" value="1"/>
</dbReference>
<reference evidence="1 2" key="1">
    <citation type="journal article" date="2012" name="Appl. Environ. Microbiol.">
        <title>Short-read sequencing for genomic analysis of the brown rot fungus Fibroporia radiculosa.</title>
        <authorList>
            <person name="Tang J.D."/>
            <person name="Perkins A.D."/>
            <person name="Sonstegard T.S."/>
            <person name="Schroeder S.G."/>
            <person name="Burgess S.C."/>
            <person name="Diehl S.V."/>
        </authorList>
    </citation>
    <scope>NUCLEOTIDE SEQUENCE [LARGE SCALE GENOMIC DNA]</scope>
    <source>
        <strain evidence="1 2">TFFH 294</strain>
    </source>
</reference>
<dbReference type="AlphaFoldDB" id="J4G7J9"/>
<sequence>MEPLPLVFVRLPRPTLCIDSPDALLNRSRSHGLGAEKPTSEDELSRLQSAFTAENIATSGSLALTAVLPVTQSSVSDLKSRLGDILGYSQYLSDIIVLSPVAVIPRVRRVLLSALASGGHSAHIELTVRPWSTDEEQDSATLRIASQATSPFVLILCENGLDAIDVRSREALMLLEPFSTMLPIGPRGFVLRDSKHICLSSSRTPQLATFLVPPFVIPATFISSFGFNLSREGAYGIWLDLGKCIARTRADSAGGFVVGSGEGLGSWCSNMTEDTALSSQKLPIISNPLLDQKPIELFANKTRNAGVDSTLASGTFLLVFTSLLDLTRFSGVACRWRQDGHKIHAALFVRTDHLKMAVLTGVRQLILEDCNLDYHFLPTQSSGFELASEILTWFNCQPITPDIVVTTISKLVLLDEVFQPKTASQNKRFTVIHLPADDLPYCDWIGSLTPRELENWHKPHIDISVITNDRPHSLARLLTSLSSALYFGDSPDLRVNLEQTADRETSQIVESFKWDKGQVFLHRRVVHGGLLPAVVESWYPHSTDSYGLILEDDVELSPLFYAWAKLALLHYRYGRSEDRSSRMFGISLYQQKNLELRPEGRHPFNARDVFTAAGIDDPSTPYLSQIPCSWGAVYFPEHWREFHAYLSLRLSEYAWDADQVVAPGVRSNKWMRSWKKYFIELAYLRGYVMLYPNFDGYVSLSTNHLEVGSHVKDVPKEVYLRKKRLFLLPLMALPDLLHSNATGLLDLPDHGLPPWDQLPVLDLLGLPASEETLVERGSMRRIELTGCEDTIDTVHDVWDLLCLHDPLFDL</sequence>